<feature type="region of interest" description="Disordered" evidence="1">
    <location>
        <begin position="602"/>
        <end position="643"/>
    </location>
</feature>
<name>A0A238UMG0_9ACTN</name>
<keyword evidence="2" id="KW-0812">Transmembrane</keyword>
<feature type="transmembrane region" description="Helical" evidence="2">
    <location>
        <begin position="652"/>
        <end position="675"/>
    </location>
</feature>
<feature type="compositionally biased region" description="Basic and acidic residues" evidence="1">
    <location>
        <begin position="602"/>
        <end position="611"/>
    </location>
</feature>
<protein>
    <submittedName>
        <fullName evidence="3">Uncharacterized protein</fullName>
    </submittedName>
</protein>
<evidence type="ECO:0000313" key="4">
    <source>
        <dbReference type="Proteomes" id="UP000198420"/>
    </source>
</evidence>
<evidence type="ECO:0000256" key="2">
    <source>
        <dbReference type="SAM" id="Phobius"/>
    </source>
</evidence>
<feature type="compositionally biased region" description="Low complexity" evidence="1">
    <location>
        <begin position="612"/>
        <end position="621"/>
    </location>
</feature>
<keyword evidence="2" id="KW-1133">Transmembrane helix</keyword>
<evidence type="ECO:0000256" key="1">
    <source>
        <dbReference type="SAM" id="MobiDB-lite"/>
    </source>
</evidence>
<accession>A0A238UMG0</accession>
<dbReference type="EMBL" id="FZNP01000001">
    <property type="protein sequence ID" value="SNR23218.1"/>
    <property type="molecule type" value="Genomic_DNA"/>
</dbReference>
<organism evidence="3 4">
    <name type="scientific">Actinomadura mexicana</name>
    <dbReference type="NCBI Taxonomy" id="134959"/>
    <lineage>
        <taxon>Bacteria</taxon>
        <taxon>Bacillati</taxon>
        <taxon>Actinomycetota</taxon>
        <taxon>Actinomycetes</taxon>
        <taxon>Streptosporangiales</taxon>
        <taxon>Thermomonosporaceae</taxon>
        <taxon>Actinomadura</taxon>
    </lineage>
</organism>
<gene>
    <name evidence="3" type="ORF">SAMN06265355_101119</name>
</gene>
<dbReference type="AlphaFoldDB" id="A0A238UMG0"/>
<proteinExistence type="predicted"/>
<dbReference type="Proteomes" id="UP000198420">
    <property type="component" value="Unassembled WGS sequence"/>
</dbReference>
<dbReference type="OrthoDB" id="3344388at2"/>
<keyword evidence="4" id="KW-1185">Reference proteome</keyword>
<keyword evidence="2" id="KW-0472">Membrane</keyword>
<dbReference type="RefSeq" id="WP_143226871.1">
    <property type="nucleotide sequence ID" value="NZ_FZNP01000001.1"/>
</dbReference>
<reference evidence="4" key="1">
    <citation type="submission" date="2017-06" db="EMBL/GenBank/DDBJ databases">
        <authorList>
            <person name="Varghese N."/>
            <person name="Submissions S."/>
        </authorList>
    </citation>
    <scope>NUCLEOTIDE SEQUENCE [LARGE SCALE GENOMIC DNA]</scope>
    <source>
        <strain evidence="4">DSM 44485</strain>
    </source>
</reference>
<evidence type="ECO:0000313" key="3">
    <source>
        <dbReference type="EMBL" id="SNR23218.1"/>
    </source>
</evidence>
<sequence>MSTAMVPVTPEWALWGKDPQERDFRLLRCSDIRLGAHDFSEIISRYSPGTHTDLPQVAISWTRLGEEIYLGFAIQEWSNEDDRLGRGIAVTRYFGIPYYRLERPISYVDLYEALADRDATDGAPISVPELDPHQIADRVGLEALGAAALLLTRSPVQLEGAEGVPMVERLGFLDTVAALLPYAMRTRLSAATWVSSTSEHNFRLAFSSHAREGALTVRWGDPPVLPPAARTARTYFDVLARQSDLSHVIRELARIGKPMGFDRGHVRAALGRLQDIAGSPAQRPAPAVSTDADPVEVLRAYAEARREGRGDAAEHCIDRLEHLRTRIYTAEQRSRHRQIVRADRLLDASDTLEPPRQLQLYQALLQMAYGSTLSESHLEQIEEDAGMIHGLLLRTLENYPGADAYSDLLVAVMCGDEGRRRILGRLDSETLIATAVQEPVKVVIFDMVFNELVRRLVEEDDPAVGPLWQHAYLAHPLRRRFPGDDLAQFDWLCRLLAAAYGPQLGVKEFEEVVDGSRTPRPTTALFAAALWLYGIAPDTREMLFEAFFGRMLESATLGPEVAEGVNAVLQGTVAAEQARGGPPRRLPRGMGRLVQRLHLGRDAPEVPERQEAAPPAGAPAPESFGQAPGADEQAGRSPQQDFETRFGGQGPWLVTVVLVVFLVALTLVLLSAQWLRVHAPPP</sequence>